<protein>
    <recommendedName>
        <fullName evidence="2">YjiS-like domain-containing protein</fullName>
    </recommendedName>
</protein>
<keyword evidence="1" id="KW-1133">Transmembrane helix</keyword>
<dbReference type="Proteomes" id="UP000183002">
    <property type="component" value="Unassembled WGS sequence"/>
</dbReference>
<evidence type="ECO:0000313" key="3">
    <source>
        <dbReference type="EMBL" id="SEN97581.1"/>
    </source>
</evidence>
<keyword evidence="1" id="KW-0812">Transmembrane</keyword>
<sequence length="68" mass="7463">MTYQTLTAQNSLPPLAAVVFAIAMVVLKWEQRQATRRALTRLDAHLLADVGLAGCVAHAEGRKAFWVD</sequence>
<dbReference type="Pfam" id="PF06568">
    <property type="entry name" value="YjiS-like"/>
    <property type="match status" value="1"/>
</dbReference>
<dbReference type="AlphaFoldDB" id="A0A1H8KXN0"/>
<feature type="transmembrane region" description="Helical" evidence="1">
    <location>
        <begin position="12"/>
        <end position="29"/>
    </location>
</feature>
<evidence type="ECO:0000313" key="4">
    <source>
        <dbReference type="Proteomes" id="UP000183002"/>
    </source>
</evidence>
<proteinExistence type="predicted"/>
<organism evidence="3 4">
    <name type="scientific">Pseudorhodobacter antarcticus</name>
    <dbReference type="NCBI Taxonomy" id="1077947"/>
    <lineage>
        <taxon>Bacteria</taxon>
        <taxon>Pseudomonadati</taxon>
        <taxon>Pseudomonadota</taxon>
        <taxon>Alphaproteobacteria</taxon>
        <taxon>Rhodobacterales</taxon>
        <taxon>Paracoccaceae</taxon>
        <taxon>Pseudorhodobacter</taxon>
    </lineage>
</organism>
<dbReference type="EMBL" id="FOCO01000036">
    <property type="protein sequence ID" value="SEN97581.1"/>
    <property type="molecule type" value="Genomic_DNA"/>
</dbReference>
<gene>
    <name evidence="3" type="ORF">SAMN05216227_103619</name>
</gene>
<dbReference type="InterPro" id="IPR009506">
    <property type="entry name" value="YjiS-like"/>
</dbReference>
<feature type="domain" description="YjiS-like" evidence="2">
    <location>
        <begin position="28"/>
        <end position="52"/>
    </location>
</feature>
<dbReference type="RefSeq" id="WP_231579675.1">
    <property type="nucleotide sequence ID" value="NZ_FOCO01000036.1"/>
</dbReference>
<name>A0A1H8KXN0_9RHOB</name>
<keyword evidence="1" id="KW-0472">Membrane</keyword>
<keyword evidence="4" id="KW-1185">Reference proteome</keyword>
<reference evidence="3 4" key="1">
    <citation type="submission" date="2016-10" db="EMBL/GenBank/DDBJ databases">
        <authorList>
            <person name="de Groot N.N."/>
        </authorList>
    </citation>
    <scope>NUCLEOTIDE SEQUENCE [LARGE SCALE GENOMIC DNA]</scope>
    <source>
        <strain evidence="3 4">CGMCC 1.10836</strain>
    </source>
</reference>
<accession>A0A1H8KXN0</accession>
<evidence type="ECO:0000256" key="1">
    <source>
        <dbReference type="SAM" id="Phobius"/>
    </source>
</evidence>
<evidence type="ECO:0000259" key="2">
    <source>
        <dbReference type="Pfam" id="PF06568"/>
    </source>
</evidence>